<evidence type="ECO:0000313" key="6">
    <source>
        <dbReference type="EnsemblMetazoa" id="CJA04534.1"/>
    </source>
</evidence>
<dbReference type="GO" id="GO:0004197">
    <property type="term" value="F:cysteine-type endopeptidase activity"/>
    <property type="evidence" value="ECO:0007669"/>
    <property type="project" value="InterPro"/>
</dbReference>
<dbReference type="AlphaFoldDB" id="A0A8R1DL09"/>
<evidence type="ECO:0000256" key="4">
    <source>
        <dbReference type="ARBA" id="ARBA00022829"/>
    </source>
</evidence>
<keyword evidence="4" id="KW-0159">Chromosome partition</keyword>
<dbReference type="EnsemblMetazoa" id="CJA04534.1">
    <property type="protein sequence ID" value="CJA04534.1"/>
    <property type="gene ID" value="WBGene00123739"/>
</dbReference>
<dbReference type="GO" id="GO:0006508">
    <property type="term" value="P:proteolysis"/>
    <property type="evidence" value="ECO:0007669"/>
    <property type="project" value="InterPro"/>
</dbReference>
<feature type="domain" description="Peptidase C50" evidence="5">
    <location>
        <begin position="940"/>
        <end position="1034"/>
    </location>
</feature>
<dbReference type="PROSITE" id="PS51700">
    <property type="entry name" value="SEPARIN"/>
    <property type="match status" value="1"/>
</dbReference>
<dbReference type="Proteomes" id="UP000005237">
    <property type="component" value="Unassembled WGS sequence"/>
</dbReference>
<evidence type="ECO:0000256" key="1">
    <source>
        <dbReference type="ARBA" id="ARBA00000451"/>
    </source>
</evidence>
<evidence type="ECO:0000256" key="3">
    <source>
        <dbReference type="ARBA" id="ARBA00022801"/>
    </source>
</evidence>
<reference evidence="7" key="1">
    <citation type="submission" date="2010-08" db="EMBL/GenBank/DDBJ databases">
        <authorList>
            <consortium name="Caenorhabditis japonica Sequencing Consortium"/>
            <person name="Wilson R.K."/>
        </authorList>
    </citation>
    <scope>NUCLEOTIDE SEQUENCE [LARGE SCALE GENOMIC DNA]</scope>
    <source>
        <strain evidence="7">DF5081</strain>
    </source>
</reference>
<dbReference type="Pfam" id="PF03568">
    <property type="entry name" value="Separin_C"/>
    <property type="match status" value="1"/>
</dbReference>
<organism evidence="6 7">
    <name type="scientific">Caenorhabditis japonica</name>
    <dbReference type="NCBI Taxonomy" id="281687"/>
    <lineage>
        <taxon>Eukaryota</taxon>
        <taxon>Metazoa</taxon>
        <taxon>Ecdysozoa</taxon>
        <taxon>Nematoda</taxon>
        <taxon>Chromadorea</taxon>
        <taxon>Rhabditida</taxon>
        <taxon>Rhabditina</taxon>
        <taxon>Rhabditomorpha</taxon>
        <taxon>Rhabditoidea</taxon>
        <taxon>Rhabditidae</taxon>
        <taxon>Peloderinae</taxon>
        <taxon>Caenorhabditis</taxon>
    </lineage>
</organism>
<comment type="catalytic activity">
    <reaction evidence="1">
        <text>All bonds known to be hydrolyzed by this endopeptidase have arginine in P1 and an acidic residue in P4. P6 is often occupied by an acidic residue or by a hydroxy-amino-acid residue, the phosphorylation of which enhances cleavage.</text>
        <dbReference type="EC" id="3.4.22.49"/>
    </reaction>
</comment>
<dbReference type="InterPro" id="IPR030397">
    <property type="entry name" value="SEPARIN_core_dom"/>
</dbReference>
<dbReference type="PANTHER" id="PTHR12792">
    <property type="entry name" value="EXTRA SPINDLE POLES 1-RELATED"/>
    <property type="match status" value="1"/>
</dbReference>
<evidence type="ECO:0000256" key="2">
    <source>
        <dbReference type="ARBA" id="ARBA00012489"/>
    </source>
</evidence>
<dbReference type="PANTHER" id="PTHR12792:SF0">
    <property type="entry name" value="SEPARIN"/>
    <property type="match status" value="1"/>
</dbReference>
<reference evidence="6" key="2">
    <citation type="submission" date="2022-06" db="UniProtKB">
        <authorList>
            <consortium name="EnsemblMetazoa"/>
        </authorList>
    </citation>
    <scope>IDENTIFICATION</scope>
    <source>
        <strain evidence="6">DF5081</strain>
    </source>
</reference>
<dbReference type="GO" id="GO:0072686">
    <property type="term" value="C:mitotic spindle"/>
    <property type="evidence" value="ECO:0007669"/>
    <property type="project" value="TreeGrafter"/>
</dbReference>
<dbReference type="GO" id="GO:0051307">
    <property type="term" value="P:meiotic chromosome separation"/>
    <property type="evidence" value="ECO:0007669"/>
    <property type="project" value="TreeGrafter"/>
</dbReference>
<keyword evidence="7" id="KW-1185">Reference proteome</keyword>
<dbReference type="GO" id="GO:0005634">
    <property type="term" value="C:nucleus"/>
    <property type="evidence" value="ECO:0007669"/>
    <property type="project" value="InterPro"/>
</dbReference>
<proteinExistence type="predicted"/>
<keyword evidence="3" id="KW-0378">Hydrolase</keyword>
<dbReference type="EC" id="3.4.22.49" evidence="2"/>
<dbReference type="InterPro" id="IPR005314">
    <property type="entry name" value="Peptidase_C50"/>
</dbReference>
<dbReference type="GO" id="GO:0005737">
    <property type="term" value="C:cytoplasm"/>
    <property type="evidence" value="ECO:0007669"/>
    <property type="project" value="TreeGrafter"/>
</dbReference>
<evidence type="ECO:0000259" key="5">
    <source>
        <dbReference type="PROSITE" id="PS51700"/>
    </source>
</evidence>
<protein>
    <recommendedName>
        <fullName evidence="2">separase</fullName>
        <ecNumber evidence="2">3.4.22.49</ecNumber>
    </recommendedName>
</protein>
<dbReference type="GO" id="GO:0005813">
    <property type="term" value="C:centrosome"/>
    <property type="evidence" value="ECO:0007669"/>
    <property type="project" value="TreeGrafter"/>
</dbReference>
<evidence type="ECO:0000313" key="7">
    <source>
        <dbReference type="Proteomes" id="UP000005237"/>
    </source>
</evidence>
<sequence length="1133" mass="130186">MRIFSNRRNKDDDVADEFQDLVQDVCVTVYSFVKLISDLQEYVAKIFIEEYGVHGPIDLNSLPKMARIMSKYAAADSLRKLRNYPKSVQKQFNTWQCLRKKAMSSSKSEKLKLAVIPAKLCFFYFYNGELCKAIVCLLDYVKLIPDDILATEAAIRWLMFLGETELLKRKMKTWNMDNDSRELWKATRAAISYIESKDTRGETLEKLVGIRDKIRKENIKTFPKFELSSYVHWMCSTMCNVSVNSNLVASEFPDRLSQLQEASAKADSIMRNRIPGLAAYQFDNSTSSSIWPFLEGNRPGSATDYINLGSTIAWHFEMRREWALVNVTTAQGRSSMCAMILNLRIALKSASFFRIIQAANIMTYFSMIIEEPGSEDNMKLMKASSLNLISADSIKSEIREQKTSAHFDEEDDMTMIQQVDNLSSDLDIDHLFHPITHSCGCNVCLQYPTSSTFAAEYMFAYCIHSDFSQNSMEHFNKEFVCIRERDMRFQALMHRDDLRPRPNAIQSEIFGLCTIQWLIRKIDAGEPFDNASRDIYKNSLRIAKYLQTRMIDQILAVKQLGRQLEYPQNVNYSWMQPVRKNWTKLGIDCDADFFRAVPQFGPKPIVHQDDLEAIQTRIREEMNEYTHILYRDWRSRIFPYIGRTFTCPWEAAYAWAESTFIGSRNAVQLRLERCHKGLVTISGPDHFRNCVEAMPTDMTLVQFAMADNKHIYLIKLHADREPIIMPIAHYSQASELMDKFTHLLDEDELICSCPGNMSATMFWERRRFVDARLASFVGEVEKNFLGVSAHLLRPSDRLGPESDILAEKIARISKGGLRIEESKELVYLAQFMNASSWRKLVLRFCEMRTTDAVFPDYLPTFHSVALDALKNDRTATAQEPSNKKYTYLVVCPQLSQFCWERLPIFNDFPYVCRQVSIHSMFSQLEALRNQERQLPLQIDMKNAYYLLDQGNNLCEKKNPLLDYINKFKWEGKIGGEPDSTEMATALEEYDAFFYFGHGSSSSVMPTSLIKNAKCNAISLLMGGGSVKTIPQAHGFDGKSVLLDYAMAKCPLIVGCLWTVTDGELYRFLMRMIDDCFEKTRNVIGVDKLRQLAEAMHEARSNARLKYLTGAAIVMYGFPVVSKPVPVVVDERGE</sequence>
<name>A0A8R1DL09_CAEJA</name>
<accession>A0A8R1DL09</accession>